<keyword evidence="5" id="KW-1185">Reference proteome</keyword>
<accession>A0A1G8H9I8</accession>
<protein>
    <submittedName>
        <fullName evidence="4">DnaJ domain-containing protein</fullName>
    </submittedName>
</protein>
<reference evidence="5" key="1">
    <citation type="submission" date="2016-10" db="EMBL/GenBank/DDBJ databases">
        <authorList>
            <person name="Varghese N."/>
            <person name="Submissions S."/>
        </authorList>
    </citation>
    <scope>NUCLEOTIDE SEQUENCE [LARGE SCALE GENOMIC DNA]</scope>
    <source>
        <strain evidence="5">DSM 23313</strain>
    </source>
</reference>
<dbReference type="InterPro" id="IPR036869">
    <property type="entry name" value="J_dom_sf"/>
</dbReference>
<dbReference type="EMBL" id="FNDQ01000050">
    <property type="protein sequence ID" value="SDI03316.1"/>
    <property type="molecule type" value="Genomic_DNA"/>
</dbReference>
<keyword evidence="1" id="KW-0143">Chaperone</keyword>
<keyword evidence="2" id="KW-0472">Membrane</keyword>
<dbReference type="InterPro" id="IPR001623">
    <property type="entry name" value="DnaJ_domain"/>
</dbReference>
<keyword evidence="2" id="KW-0812">Transmembrane</keyword>
<dbReference type="PROSITE" id="PS50076">
    <property type="entry name" value="DNAJ_2"/>
    <property type="match status" value="1"/>
</dbReference>
<dbReference type="STRING" id="702745.SAMN05421818_1503"/>
<dbReference type="PANTHER" id="PTHR44145:SF3">
    <property type="entry name" value="DNAJ HOMOLOG SUBFAMILY A MEMBER 3, MITOCHONDRIAL"/>
    <property type="match status" value="1"/>
</dbReference>
<evidence type="ECO:0000256" key="2">
    <source>
        <dbReference type="SAM" id="Phobius"/>
    </source>
</evidence>
<dbReference type="Proteomes" id="UP000243588">
    <property type="component" value="Unassembled WGS sequence"/>
</dbReference>
<dbReference type="InterPro" id="IPR051938">
    <property type="entry name" value="Apopto_cytoskel_mod"/>
</dbReference>
<dbReference type="PANTHER" id="PTHR44145">
    <property type="entry name" value="DNAJ HOMOLOG SUBFAMILY A MEMBER 3, MITOCHONDRIAL"/>
    <property type="match status" value="1"/>
</dbReference>
<sequence>MNKRESYTILGLEENASIDEIKVAYRKLTKQYHPDKTGGDEFLTNMFKKINTAYNTLLSSSSTSSEFNQQNANSYSSTQSNYKRVVFNPEIEKWIKNHHKIAEQINSYKSKLSYFNKTQPKKNLSISNIAKLVGAAFLIILFFSPFQSESAVTPAKNFEQASWQTSTATKLFKVPDIQTSPIATLGEGHKVDSISTTKYFFKVNVTTESGVMTGYILKDNLKK</sequence>
<evidence type="ECO:0000259" key="3">
    <source>
        <dbReference type="PROSITE" id="PS50076"/>
    </source>
</evidence>
<evidence type="ECO:0000313" key="4">
    <source>
        <dbReference type="EMBL" id="SDI03316.1"/>
    </source>
</evidence>
<dbReference type="SMART" id="SM00271">
    <property type="entry name" value="DnaJ"/>
    <property type="match status" value="1"/>
</dbReference>
<evidence type="ECO:0000256" key="1">
    <source>
        <dbReference type="ARBA" id="ARBA00023186"/>
    </source>
</evidence>
<dbReference type="Gene3D" id="1.10.287.110">
    <property type="entry name" value="DnaJ domain"/>
    <property type="match status" value="1"/>
</dbReference>
<dbReference type="Pfam" id="PF00226">
    <property type="entry name" value="DnaJ"/>
    <property type="match status" value="1"/>
</dbReference>
<dbReference type="CDD" id="cd06257">
    <property type="entry name" value="DnaJ"/>
    <property type="match status" value="1"/>
</dbReference>
<name>A0A1G8H9I8_9FLAO</name>
<proteinExistence type="predicted"/>
<evidence type="ECO:0000313" key="5">
    <source>
        <dbReference type="Proteomes" id="UP000243588"/>
    </source>
</evidence>
<feature type="domain" description="J" evidence="3">
    <location>
        <begin position="5"/>
        <end position="71"/>
    </location>
</feature>
<dbReference type="SUPFAM" id="SSF46565">
    <property type="entry name" value="Chaperone J-domain"/>
    <property type="match status" value="1"/>
</dbReference>
<gene>
    <name evidence="4" type="ORF">SAMN05421818_1503</name>
</gene>
<dbReference type="AlphaFoldDB" id="A0A1G8H9I8"/>
<feature type="transmembrane region" description="Helical" evidence="2">
    <location>
        <begin position="129"/>
        <end position="146"/>
    </location>
</feature>
<keyword evidence="2" id="KW-1133">Transmembrane helix</keyword>
<dbReference type="PRINTS" id="PR00625">
    <property type="entry name" value="JDOMAIN"/>
</dbReference>
<dbReference type="RefSeq" id="WP_090410540.1">
    <property type="nucleotide sequence ID" value="NZ_FNDQ01000050.1"/>
</dbReference>
<organism evidence="4 5">
    <name type="scientific">Myroides phaeus</name>
    <dbReference type="NCBI Taxonomy" id="702745"/>
    <lineage>
        <taxon>Bacteria</taxon>
        <taxon>Pseudomonadati</taxon>
        <taxon>Bacteroidota</taxon>
        <taxon>Flavobacteriia</taxon>
        <taxon>Flavobacteriales</taxon>
        <taxon>Flavobacteriaceae</taxon>
        <taxon>Myroides</taxon>
    </lineage>
</organism>